<reference evidence="2" key="1">
    <citation type="journal article" date="2023" name="Nat. Plants">
        <title>Single-cell RNA sequencing provides a high-resolution roadmap for understanding the multicellular compartmentation of specialized metabolism.</title>
        <authorList>
            <person name="Sun S."/>
            <person name="Shen X."/>
            <person name="Li Y."/>
            <person name="Li Y."/>
            <person name="Wang S."/>
            <person name="Li R."/>
            <person name="Zhang H."/>
            <person name="Shen G."/>
            <person name="Guo B."/>
            <person name="Wei J."/>
            <person name="Xu J."/>
            <person name="St-Pierre B."/>
            <person name="Chen S."/>
            <person name="Sun C."/>
        </authorList>
    </citation>
    <scope>NUCLEOTIDE SEQUENCE [LARGE SCALE GENOMIC DNA]</scope>
</reference>
<name>A0ACC0BXM2_CATRO</name>
<sequence length="336" mass="38825">MRNFFKYCKRKGLLIELGERGSNSYQVRERPGPQAGPLIKPLLNKDLLRAICRRLTIGNPGCCRAFHRNTKTYRPLPTIWAKPLGRLCRINNNSCTEYSRIPRYGHSRSPSEDDYHTILARVGEASTGKDCIHITAYHVCSYPDQLANEGDEWNRESTGRGSTSGDFWNSWSKKSPSDGGRRTLGEIYQQRIPHTNRDAYQKDTPKALRSRSHLPKKTLANPRSLLDERQRPRHCKLVCRHRDKSSILLQVPRQLLPSLNDCGPLDPLVFNIHPDPQTQILGVEYNPKVLQRLKFSQSIRRAWETRIRSRSEQQGALNYWSSLLTRQQDRAKPKQY</sequence>
<proteinExistence type="predicted"/>
<comment type="caution">
    <text evidence="1">The sequence shown here is derived from an EMBL/GenBank/DDBJ whole genome shotgun (WGS) entry which is preliminary data.</text>
</comment>
<evidence type="ECO:0000313" key="2">
    <source>
        <dbReference type="Proteomes" id="UP001060085"/>
    </source>
</evidence>
<keyword evidence="2" id="KW-1185">Reference proteome</keyword>
<protein>
    <submittedName>
        <fullName evidence="1">Uncharacterized protein</fullName>
    </submittedName>
</protein>
<organism evidence="1 2">
    <name type="scientific">Catharanthus roseus</name>
    <name type="common">Madagascar periwinkle</name>
    <name type="synonym">Vinca rosea</name>
    <dbReference type="NCBI Taxonomy" id="4058"/>
    <lineage>
        <taxon>Eukaryota</taxon>
        <taxon>Viridiplantae</taxon>
        <taxon>Streptophyta</taxon>
        <taxon>Embryophyta</taxon>
        <taxon>Tracheophyta</taxon>
        <taxon>Spermatophyta</taxon>
        <taxon>Magnoliopsida</taxon>
        <taxon>eudicotyledons</taxon>
        <taxon>Gunneridae</taxon>
        <taxon>Pentapetalae</taxon>
        <taxon>asterids</taxon>
        <taxon>lamiids</taxon>
        <taxon>Gentianales</taxon>
        <taxon>Apocynaceae</taxon>
        <taxon>Rauvolfioideae</taxon>
        <taxon>Vinceae</taxon>
        <taxon>Catharanthinae</taxon>
        <taxon>Catharanthus</taxon>
    </lineage>
</organism>
<dbReference type="Proteomes" id="UP001060085">
    <property type="component" value="Linkage Group LG02"/>
</dbReference>
<evidence type="ECO:0000313" key="1">
    <source>
        <dbReference type="EMBL" id="KAI5677306.1"/>
    </source>
</evidence>
<gene>
    <name evidence="1" type="ORF">M9H77_08256</name>
</gene>
<accession>A0ACC0BXM2</accession>
<dbReference type="EMBL" id="CM044702">
    <property type="protein sequence ID" value="KAI5677306.1"/>
    <property type="molecule type" value="Genomic_DNA"/>
</dbReference>